<protein>
    <submittedName>
        <fullName evidence="2">Duf455 domain containing protein</fullName>
    </submittedName>
</protein>
<gene>
    <name evidence="2" type="ORF">CMQ_2741</name>
</gene>
<feature type="compositionally biased region" description="Acidic residues" evidence="1">
    <location>
        <begin position="35"/>
        <end position="47"/>
    </location>
</feature>
<dbReference type="InterPro" id="IPR043519">
    <property type="entry name" value="NT_sf"/>
</dbReference>
<dbReference type="InParanoid" id="F0XI49"/>
<dbReference type="eggNOG" id="KOG2245">
    <property type="taxonomic scope" value="Eukaryota"/>
</dbReference>
<evidence type="ECO:0000313" key="3">
    <source>
        <dbReference type="Proteomes" id="UP000007796"/>
    </source>
</evidence>
<proteinExistence type="predicted"/>
<accession>F0XI49</accession>
<dbReference type="InterPro" id="IPR036691">
    <property type="entry name" value="Endo/exonu/phosph_ase_sf"/>
</dbReference>
<dbReference type="Proteomes" id="UP000007796">
    <property type="component" value="Unassembled WGS sequence"/>
</dbReference>
<sequence>MRLWGEVHLEDGRLERLSREPFYEQVGADARNEDQNEDQGEEDDDLDNTPLPSCHPVTFVPEDRYRMACPREDWGLFEPAAGRATGGLNTLTVATYNVLGASAWPSSRARVPLLVDSILEAGAMADVLVLAEVTDDVLSELLADDGVRTAFPFASHGPPDQEDMPPLPRLFNSVVLSRRPFVWSWVAFAQAHKGALVARWGEMSEDEEDEDEVEDKKPKLVVAAVHLTHGLIGDAVTCKRAEALRLLRHLRRYHSSADVFVAGNVNVQAVGHGFDDLFAREGFVDLWRRQSDKAELDGEQGATYDLLHNNRPQWLVRIFVRQASEEAQNADSRRLRIVDAKLFGLSAAGSDTTASESFASDYWDLRCVVERVEGEGCDDGEDKGSKKETETETETETEIELTNKQLAISNEVKLVPVQVPAGLLADATALDRALVVLEAMPSDEEVEQRREALALLQRILMAEKSNGGAESASSPPRLPRQLVVVPVGSYGLGVWTLTSEMDCLCIGVYAATTFFAIATQRLRAAGQGS</sequence>
<keyword evidence="3" id="KW-1185">Reference proteome</keyword>
<feature type="region of interest" description="Disordered" evidence="1">
    <location>
        <begin position="20"/>
        <end position="53"/>
    </location>
</feature>
<dbReference type="GeneID" id="25975764"/>
<name>F0XI49_GROCL</name>
<dbReference type="Gene3D" id="3.60.10.10">
    <property type="entry name" value="Endonuclease/exonuclease/phosphatase"/>
    <property type="match status" value="1"/>
</dbReference>
<organism evidence="3">
    <name type="scientific">Grosmannia clavigera (strain kw1407 / UAMH 11150)</name>
    <name type="common">Blue stain fungus</name>
    <name type="synonym">Graphiocladiella clavigera</name>
    <dbReference type="NCBI Taxonomy" id="655863"/>
    <lineage>
        <taxon>Eukaryota</taxon>
        <taxon>Fungi</taxon>
        <taxon>Dikarya</taxon>
        <taxon>Ascomycota</taxon>
        <taxon>Pezizomycotina</taxon>
        <taxon>Sordariomycetes</taxon>
        <taxon>Sordariomycetidae</taxon>
        <taxon>Ophiostomatales</taxon>
        <taxon>Ophiostomataceae</taxon>
        <taxon>Leptographium</taxon>
    </lineage>
</organism>
<reference evidence="2 3" key="1">
    <citation type="journal article" date="2011" name="Proc. Natl. Acad. Sci. U.S.A.">
        <title>Genome and transcriptome analyses of the mountain pine beetle-fungal symbiont Grosmannia clavigera, a lodgepole pine pathogen.</title>
        <authorList>
            <person name="DiGuistini S."/>
            <person name="Wang Y."/>
            <person name="Liao N.Y."/>
            <person name="Taylor G."/>
            <person name="Tanguay P."/>
            <person name="Feau N."/>
            <person name="Henrissat B."/>
            <person name="Chan S.K."/>
            <person name="Hesse-Orce U."/>
            <person name="Alamouti S.M."/>
            <person name="Tsui C.K.M."/>
            <person name="Docking R.T."/>
            <person name="Levasseur A."/>
            <person name="Haridas S."/>
            <person name="Robertson G."/>
            <person name="Birol I."/>
            <person name="Holt R.A."/>
            <person name="Marra M.A."/>
            <person name="Hamelin R.C."/>
            <person name="Hirst M."/>
            <person name="Jones S.J.M."/>
            <person name="Bohlmann J."/>
            <person name="Breuil C."/>
        </authorList>
    </citation>
    <scope>NUCLEOTIDE SEQUENCE [LARGE SCALE GENOMIC DNA]</scope>
    <source>
        <strain evidence="3">kw1407 / UAMH 11150</strain>
    </source>
</reference>
<dbReference type="EMBL" id="GL629769">
    <property type="protein sequence ID" value="EFX02812.1"/>
    <property type="molecule type" value="Genomic_DNA"/>
</dbReference>
<feature type="region of interest" description="Disordered" evidence="1">
    <location>
        <begin position="375"/>
        <end position="397"/>
    </location>
</feature>
<evidence type="ECO:0000313" key="2">
    <source>
        <dbReference type="EMBL" id="EFX02812.1"/>
    </source>
</evidence>
<dbReference type="OrthoDB" id="10263155at2759"/>
<evidence type="ECO:0000256" key="1">
    <source>
        <dbReference type="SAM" id="MobiDB-lite"/>
    </source>
</evidence>
<dbReference type="SUPFAM" id="SSF56219">
    <property type="entry name" value="DNase I-like"/>
    <property type="match status" value="1"/>
</dbReference>
<dbReference type="STRING" id="655863.F0XI49"/>
<dbReference type="HOGENOM" id="CLU_514877_0_0_1"/>
<dbReference type="Gene3D" id="3.30.460.10">
    <property type="entry name" value="Beta Polymerase, domain 2"/>
    <property type="match status" value="1"/>
</dbReference>
<dbReference type="AlphaFoldDB" id="F0XI49"/>
<dbReference type="RefSeq" id="XP_014172294.1">
    <property type="nucleotide sequence ID" value="XM_014316819.1"/>
</dbReference>